<accession>A0ABD5W357</accession>
<evidence type="ECO:0000313" key="3">
    <source>
        <dbReference type="Proteomes" id="UP001596445"/>
    </source>
</evidence>
<dbReference type="PANTHER" id="PTHR47957">
    <property type="entry name" value="ATP-DEPENDENT HELICASE HRQ1"/>
    <property type="match status" value="1"/>
</dbReference>
<proteinExistence type="predicted"/>
<dbReference type="GeneID" id="76632342"/>
<gene>
    <name evidence="2" type="ORF">ACFQQG_19560</name>
</gene>
<dbReference type="Pfam" id="PF09369">
    <property type="entry name" value="MZB"/>
    <property type="match status" value="1"/>
</dbReference>
<name>A0ABD5W357_9EURY</name>
<dbReference type="EMBL" id="JBHSZI010000005">
    <property type="protein sequence ID" value="MFC7060005.1"/>
    <property type="molecule type" value="Genomic_DNA"/>
</dbReference>
<dbReference type="InterPro" id="IPR018973">
    <property type="entry name" value="MZB"/>
</dbReference>
<comment type="caution">
    <text evidence="2">The sequence shown here is derived from an EMBL/GenBank/DDBJ whole genome shotgun (WGS) entry which is preliminary data.</text>
</comment>
<keyword evidence="3" id="KW-1185">Reference proteome</keyword>
<reference evidence="2 3" key="1">
    <citation type="journal article" date="2019" name="Int. J. Syst. Evol. Microbiol.">
        <title>The Global Catalogue of Microorganisms (GCM) 10K type strain sequencing project: providing services to taxonomists for standard genome sequencing and annotation.</title>
        <authorList>
            <consortium name="The Broad Institute Genomics Platform"/>
            <consortium name="The Broad Institute Genome Sequencing Center for Infectious Disease"/>
            <person name="Wu L."/>
            <person name="Ma J."/>
        </authorList>
    </citation>
    <scope>NUCLEOTIDE SEQUENCE [LARGE SCALE GENOMIC DNA]</scope>
    <source>
        <strain evidence="2 3">JCM 30072</strain>
    </source>
</reference>
<evidence type="ECO:0000259" key="1">
    <source>
        <dbReference type="Pfam" id="PF09369"/>
    </source>
</evidence>
<organism evidence="2 3">
    <name type="scientific">Halovenus salina</name>
    <dbReference type="NCBI Taxonomy" id="1510225"/>
    <lineage>
        <taxon>Archaea</taxon>
        <taxon>Methanobacteriati</taxon>
        <taxon>Methanobacteriota</taxon>
        <taxon>Stenosarchaea group</taxon>
        <taxon>Halobacteria</taxon>
        <taxon>Halobacteriales</taxon>
        <taxon>Haloarculaceae</taxon>
        <taxon>Halovenus</taxon>
    </lineage>
</organism>
<protein>
    <submittedName>
        <fullName evidence="2">Zn-binding domain-containing protein</fullName>
    </submittedName>
</protein>
<dbReference type="Proteomes" id="UP001596445">
    <property type="component" value="Unassembled WGS sequence"/>
</dbReference>
<dbReference type="AlphaFoldDB" id="A0ABD5W357"/>
<sequence>MLTHNSNDCGLVDLTVRNEYDGYLGYDSPSDDNPVETEFEQEVPEHEIETTGTHFSLSPAVRVDLPESRKALMEELGVGLHAVEHALISLLPREVLCDRGDVGGLLISHHPETELPTVFVYGGYPGGVGLVATAYEALGRLLDRTDDLIDKCGCREGCPSYIHSPQCGNANRYLDKSAGECGLKPLHVAA</sequence>
<evidence type="ECO:0000313" key="2">
    <source>
        <dbReference type="EMBL" id="MFC7060005.1"/>
    </source>
</evidence>
<dbReference type="PANTHER" id="PTHR47957:SF3">
    <property type="entry name" value="ATP-DEPENDENT HELICASE HRQ1"/>
    <property type="match status" value="1"/>
</dbReference>
<feature type="domain" description="MrfA-like Zn-binding" evidence="1">
    <location>
        <begin position="83"/>
        <end position="160"/>
    </location>
</feature>
<dbReference type="RefSeq" id="WP_267164491.1">
    <property type="nucleotide sequence ID" value="NZ_CP112975.1"/>
</dbReference>